<protein>
    <recommendedName>
        <fullName evidence="3">F-box domain-containing protein</fullName>
    </recommendedName>
</protein>
<dbReference type="InterPro" id="IPR032675">
    <property type="entry name" value="LRR_dom_sf"/>
</dbReference>
<dbReference type="EMBL" id="JARKIE010000269">
    <property type="protein sequence ID" value="KAJ7659473.1"/>
    <property type="molecule type" value="Genomic_DNA"/>
</dbReference>
<evidence type="ECO:0000313" key="1">
    <source>
        <dbReference type="EMBL" id="KAJ7659473.1"/>
    </source>
</evidence>
<name>A0AAD7CRI9_MYCRO</name>
<dbReference type="SUPFAM" id="SSF52047">
    <property type="entry name" value="RNI-like"/>
    <property type="match status" value="1"/>
</dbReference>
<dbReference type="Proteomes" id="UP001221757">
    <property type="component" value="Unassembled WGS sequence"/>
</dbReference>
<reference evidence="1" key="1">
    <citation type="submission" date="2023-03" db="EMBL/GenBank/DDBJ databases">
        <title>Massive genome expansion in bonnet fungi (Mycena s.s.) driven by repeated elements and novel gene families across ecological guilds.</title>
        <authorList>
            <consortium name="Lawrence Berkeley National Laboratory"/>
            <person name="Harder C.B."/>
            <person name="Miyauchi S."/>
            <person name="Viragh M."/>
            <person name="Kuo A."/>
            <person name="Thoen E."/>
            <person name="Andreopoulos B."/>
            <person name="Lu D."/>
            <person name="Skrede I."/>
            <person name="Drula E."/>
            <person name="Henrissat B."/>
            <person name="Morin E."/>
            <person name="Kohler A."/>
            <person name="Barry K."/>
            <person name="LaButti K."/>
            <person name="Morin E."/>
            <person name="Salamov A."/>
            <person name="Lipzen A."/>
            <person name="Mereny Z."/>
            <person name="Hegedus B."/>
            <person name="Baldrian P."/>
            <person name="Stursova M."/>
            <person name="Weitz H."/>
            <person name="Taylor A."/>
            <person name="Grigoriev I.V."/>
            <person name="Nagy L.G."/>
            <person name="Martin F."/>
            <person name="Kauserud H."/>
        </authorList>
    </citation>
    <scope>NUCLEOTIDE SEQUENCE</scope>
    <source>
        <strain evidence="1">CBHHK067</strain>
    </source>
</reference>
<comment type="caution">
    <text evidence="1">The sequence shown here is derived from an EMBL/GenBank/DDBJ whole genome shotgun (WGS) entry which is preliminary data.</text>
</comment>
<dbReference type="AlphaFoldDB" id="A0AAD7CRI9"/>
<keyword evidence="2" id="KW-1185">Reference proteome</keyword>
<sequence length="523" mass="59250">DTPYSSLTPSPRRACRQLGPAPAIPYLDLLPVELWLACWALCSLRQLRRISLVCRLFRALALSFVFEHQSFDVAALTAGLSRDNWMDRVRHLHRTAVRIDRLVEAPYAPLIRSWKAVFKNVAPMVCHHTDIQNIHLFDSTYHRVVMTFSTTLVRYDNLSSVHMERFNLDAAFRKTLLSIPRLQDLTLCGCNVDARDGFLGLRSWTISGGGRGGDVPPLQIASPNTLCDLHLARAIETSRLILGFGPRKLPELVNLSIDMIRSTDIDLVFRFLHQCPRLESLEIDSIEGQLPLPAVHMTAIPLLRSLTGPQLLLQLLAPNRPIYEAKFRDDKKYNNDPQELMLACMDISRSASPLHYLTLPATTPTLELLISITRLFPDLKELSITMASRPSFRCGTGRFNHHWEAATNPLDRRSVELIDEDAFADPRTEDVSDTEPEDLPTISPTTLYIGPKMIGRYSSVIIWIFDGELSLPANIEVFRVEDTFFANDEQVIATLGVMYPRLRQIQYGSVLNRWERTGALWKG</sequence>
<dbReference type="InterPro" id="IPR036047">
    <property type="entry name" value="F-box-like_dom_sf"/>
</dbReference>
<proteinExistence type="predicted"/>
<feature type="non-terminal residue" evidence="1">
    <location>
        <position position="523"/>
    </location>
</feature>
<gene>
    <name evidence="1" type="ORF">B0H17DRAFT_340133</name>
</gene>
<organism evidence="1 2">
    <name type="scientific">Mycena rosella</name>
    <name type="common">Pink bonnet</name>
    <name type="synonym">Agaricus rosellus</name>
    <dbReference type="NCBI Taxonomy" id="1033263"/>
    <lineage>
        <taxon>Eukaryota</taxon>
        <taxon>Fungi</taxon>
        <taxon>Dikarya</taxon>
        <taxon>Basidiomycota</taxon>
        <taxon>Agaricomycotina</taxon>
        <taxon>Agaricomycetes</taxon>
        <taxon>Agaricomycetidae</taxon>
        <taxon>Agaricales</taxon>
        <taxon>Marasmiineae</taxon>
        <taxon>Mycenaceae</taxon>
        <taxon>Mycena</taxon>
    </lineage>
</organism>
<dbReference type="SUPFAM" id="SSF81383">
    <property type="entry name" value="F-box domain"/>
    <property type="match status" value="1"/>
</dbReference>
<evidence type="ECO:0008006" key="3">
    <source>
        <dbReference type="Google" id="ProtNLM"/>
    </source>
</evidence>
<evidence type="ECO:0000313" key="2">
    <source>
        <dbReference type="Proteomes" id="UP001221757"/>
    </source>
</evidence>
<dbReference type="Gene3D" id="3.80.10.10">
    <property type="entry name" value="Ribonuclease Inhibitor"/>
    <property type="match status" value="1"/>
</dbReference>
<accession>A0AAD7CRI9</accession>